<dbReference type="EMBL" id="JABAIM010000002">
    <property type="protein sequence ID" value="NLR75560.1"/>
    <property type="molecule type" value="Genomic_DNA"/>
</dbReference>
<dbReference type="Pfam" id="PF00155">
    <property type="entry name" value="Aminotran_1_2"/>
    <property type="match status" value="1"/>
</dbReference>
<evidence type="ECO:0000256" key="4">
    <source>
        <dbReference type="ARBA" id="ARBA00023015"/>
    </source>
</evidence>
<keyword evidence="9" id="KW-1185">Reference proteome</keyword>
<feature type="domain" description="HTH gntR-type" evidence="7">
    <location>
        <begin position="9"/>
        <end position="77"/>
    </location>
</feature>
<dbReference type="CDD" id="cd07377">
    <property type="entry name" value="WHTH_GntR"/>
    <property type="match status" value="1"/>
</dbReference>
<evidence type="ECO:0000313" key="9">
    <source>
        <dbReference type="Proteomes" id="UP000587991"/>
    </source>
</evidence>
<reference evidence="8 9" key="1">
    <citation type="submission" date="2020-04" db="EMBL/GenBank/DDBJ databases">
        <title>Draft genome of Leeia sp. IMCC25680.</title>
        <authorList>
            <person name="Song J."/>
            <person name="Cho J.-C."/>
        </authorList>
    </citation>
    <scope>NUCLEOTIDE SEQUENCE [LARGE SCALE GENOMIC DNA]</scope>
    <source>
        <strain evidence="8 9">IMCC25680</strain>
    </source>
</reference>
<dbReference type="Gene3D" id="3.40.640.10">
    <property type="entry name" value="Type I PLP-dependent aspartate aminotransferase-like (Major domain)"/>
    <property type="match status" value="1"/>
</dbReference>
<dbReference type="InterPro" id="IPR004839">
    <property type="entry name" value="Aminotransferase_I/II_large"/>
</dbReference>
<protein>
    <recommendedName>
        <fullName evidence="2">Putative 8-amino-7-oxononanoate synthase</fullName>
    </recommendedName>
</protein>
<keyword evidence="4" id="KW-0805">Transcription regulation</keyword>
<dbReference type="GO" id="GO:0003700">
    <property type="term" value="F:DNA-binding transcription factor activity"/>
    <property type="evidence" value="ECO:0007669"/>
    <property type="project" value="InterPro"/>
</dbReference>
<keyword evidence="5" id="KW-0238">DNA-binding</keyword>
<evidence type="ECO:0000313" key="8">
    <source>
        <dbReference type="EMBL" id="NLR75560.1"/>
    </source>
</evidence>
<dbReference type="InterPro" id="IPR036390">
    <property type="entry name" value="WH_DNA-bd_sf"/>
</dbReference>
<evidence type="ECO:0000256" key="3">
    <source>
        <dbReference type="ARBA" id="ARBA00022898"/>
    </source>
</evidence>
<gene>
    <name evidence="8" type="ORF">HF682_10350</name>
</gene>
<dbReference type="GO" id="GO:0008483">
    <property type="term" value="F:transaminase activity"/>
    <property type="evidence" value="ECO:0007669"/>
    <property type="project" value="UniProtKB-KW"/>
</dbReference>
<dbReference type="Pfam" id="PF00392">
    <property type="entry name" value="GntR"/>
    <property type="match status" value="1"/>
</dbReference>
<name>A0A847RWM3_9NEIS</name>
<dbReference type="InterPro" id="IPR000524">
    <property type="entry name" value="Tscrpt_reg_HTH_GntR"/>
</dbReference>
<dbReference type="SMART" id="SM00345">
    <property type="entry name" value="HTH_GNTR"/>
    <property type="match status" value="1"/>
</dbReference>
<dbReference type="Gene3D" id="1.10.10.10">
    <property type="entry name" value="Winged helix-like DNA-binding domain superfamily/Winged helix DNA-binding domain"/>
    <property type="match status" value="1"/>
</dbReference>
<dbReference type="GO" id="GO:0030170">
    <property type="term" value="F:pyridoxal phosphate binding"/>
    <property type="evidence" value="ECO:0007669"/>
    <property type="project" value="InterPro"/>
</dbReference>
<dbReference type="InterPro" id="IPR015422">
    <property type="entry name" value="PyrdxlP-dep_Trfase_small"/>
</dbReference>
<dbReference type="GO" id="GO:0003677">
    <property type="term" value="F:DNA binding"/>
    <property type="evidence" value="ECO:0007669"/>
    <property type="project" value="UniProtKB-KW"/>
</dbReference>
<dbReference type="SUPFAM" id="SSF53383">
    <property type="entry name" value="PLP-dependent transferases"/>
    <property type="match status" value="1"/>
</dbReference>
<dbReference type="InterPro" id="IPR051446">
    <property type="entry name" value="HTH_trans_reg/aminotransferase"/>
</dbReference>
<evidence type="ECO:0000256" key="6">
    <source>
        <dbReference type="ARBA" id="ARBA00023163"/>
    </source>
</evidence>
<evidence type="ECO:0000256" key="2">
    <source>
        <dbReference type="ARBA" id="ARBA00021531"/>
    </source>
</evidence>
<evidence type="ECO:0000256" key="5">
    <source>
        <dbReference type="ARBA" id="ARBA00023125"/>
    </source>
</evidence>
<dbReference type="InterPro" id="IPR015424">
    <property type="entry name" value="PyrdxlP-dep_Trfase"/>
</dbReference>
<dbReference type="SUPFAM" id="SSF46785">
    <property type="entry name" value="Winged helix' DNA-binding domain"/>
    <property type="match status" value="1"/>
</dbReference>
<dbReference type="PANTHER" id="PTHR46577">
    <property type="entry name" value="HTH-TYPE TRANSCRIPTIONAL REGULATORY PROTEIN GABR"/>
    <property type="match status" value="1"/>
</dbReference>
<evidence type="ECO:0000256" key="1">
    <source>
        <dbReference type="ARBA" id="ARBA00005384"/>
    </source>
</evidence>
<sequence length="467" mass="51812">MVMNKRSSDTLVEQIVQLLRAQIQSRTLRPGSKAPSIRQFASQHGVSTFTVVEAYDRLAAQGYLQARRGSGFFVCELAQPGPEQRPRLTEKAVDSYWLLRDVFENSDRGIHAGCGWLPDSWHDGEALQKALRHAARQPDDLLRYGHPKGHAALRERVVRLLAEQDIQADPGQILLTLGASQALDLVARRLTQPGDTVLVDDPGYSNLLSALRLRGLQLVGVPMTPTGPDVDALTSLLQQYQPKLYFTHTQLHNPTGASYNAATAYRVLQLAQQHGFMLVEDNVSHGLLGSAAPTLAGMDQLQRVIHIGSFSKTIAPGLRVGFVAADAALIDELVYHKMVSGMATPQLNEQLVWHILTEGHHRKHLEQLRDRLARAQQRTARRLDMAGFTLFFEPGAGMFLWAQAPAGVDPLTLSQQAAAQDILLAPGYLFRPDQSHSSWLRFNVAYCDNDRLFAFLDSMQRHDFVAT</sequence>
<keyword evidence="8" id="KW-0808">Transferase</keyword>
<keyword evidence="3" id="KW-0663">Pyridoxal phosphate</keyword>
<dbReference type="PROSITE" id="PS50949">
    <property type="entry name" value="HTH_GNTR"/>
    <property type="match status" value="1"/>
</dbReference>
<keyword evidence="8" id="KW-0032">Aminotransferase</keyword>
<dbReference type="CDD" id="cd00609">
    <property type="entry name" value="AAT_like"/>
    <property type="match status" value="1"/>
</dbReference>
<dbReference type="PANTHER" id="PTHR46577:SF2">
    <property type="entry name" value="TRANSCRIPTIONAL REGULATORY PROTEIN"/>
    <property type="match status" value="1"/>
</dbReference>
<proteinExistence type="inferred from homology"/>
<dbReference type="InterPro" id="IPR015421">
    <property type="entry name" value="PyrdxlP-dep_Trfase_major"/>
</dbReference>
<comment type="similarity">
    <text evidence="1">In the C-terminal section; belongs to the class-I pyridoxal-phosphate-dependent aminotransferase family.</text>
</comment>
<dbReference type="Proteomes" id="UP000587991">
    <property type="component" value="Unassembled WGS sequence"/>
</dbReference>
<comment type="caution">
    <text evidence="8">The sequence shown here is derived from an EMBL/GenBank/DDBJ whole genome shotgun (WGS) entry which is preliminary data.</text>
</comment>
<keyword evidence="6" id="KW-0804">Transcription</keyword>
<dbReference type="Gene3D" id="3.90.1150.10">
    <property type="entry name" value="Aspartate Aminotransferase, domain 1"/>
    <property type="match status" value="1"/>
</dbReference>
<evidence type="ECO:0000259" key="7">
    <source>
        <dbReference type="PROSITE" id="PS50949"/>
    </source>
</evidence>
<accession>A0A847RWM3</accession>
<dbReference type="AlphaFoldDB" id="A0A847RWM3"/>
<organism evidence="8 9">
    <name type="scientific">Leeia aquatica</name>
    <dbReference type="NCBI Taxonomy" id="2725557"/>
    <lineage>
        <taxon>Bacteria</taxon>
        <taxon>Pseudomonadati</taxon>
        <taxon>Pseudomonadota</taxon>
        <taxon>Betaproteobacteria</taxon>
        <taxon>Neisseriales</taxon>
        <taxon>Leeiaceae</taxon>
        <taxon>Leeia</taxon>
    </lineage>
</organism>
<dbReference type="InterPro" id="IPR036388">
    <property type="entry name" value="WH-like_DNA-bd_sf"/>
</dbReference>